<comment type="caution">
    <text evidence="2">The sequence shown here is derived from an EMBL/GenBank/DDBJ whole genome shotgun (WGS) entry which is preliminary data.</text>
</comment>
<evidence type="ECO:0000313" key="2">
    <source>
        <dbReference type="EMBL" id="KAF2569525.1"/>
    </source>
</evidence>
<evidence type="ECO:0000256" key="1">
    <source>
        <dbReference type="SAM" id="MobiDB-lite"/>
    </source>
</evidence>
<sequence>MRNLIQQPIESGAEQKLRHARGQRPEARVGAVVVVHLESGSVWGCGGVGSAEDDYRIGRAVGAATSEGRVGGGEREARGASSVEGVGRGEIGGLLDVFEEASVAVGAGDGGGGGGGGGDPDEAVAAVAPVRSRSHGDREEGNVESNRGGEGEGEDEGNGGGLSLTRRRQNWLTPNRPIRLLVLSLV</sequence>
<dbReference type="AlphaFoldDB" id="A0A8S9IJL8"/>
<reference evidence="2" key="1">
    <citation type="submission" date="2019-12" db="EMBL/GenBank/DDBJ databases">
        <title>Genome sequencing and annotation of Brassica cretica.</title>
        <authorList>
            <person name="Studholme D.J."/>
            <person name="Sarris P.F."/>
        </authorList>
    </citation>
    <scope>NUCLEOTIDE SEQUENCE</scope>
    <source>
        <strain evidence="2">PFS-001/15</strain>
        <tissue evidence="2">Leaf</tissue>
    </source>
</reference>
<accession>A0A8S9IJL8</accession>
<organism evidence="2 3">
    <name type="scientific">Brassica cretica</name>
    <name type="common">Mustard</name>
    <dbReference type="NCBI Taxonomy" id="69181"/>
    <lineage>
        <taxon>Eukaryota</taxon>
        <taxon>Viridiplantae</taxon>
        <taxon>Streptophyta</taxon>
        <taxon>Embryophyta</taxon>
        <taxon>Tracheophyta</taxon>
        <taxon>Spermatophyta</taxon>
        <taxon>Magnoliopsida</taxon>
        <taxon>eudicotyledons</taxon>
        <taxon>Gunneridae</taxon>
        <taxon>Pentapetalae</taxon>
        <taxon>rosids</taxon>
        <taxon>malvids</taxon>
        <taxon>Brassicales</taxon>
        <taxon>Brassicaceae</taxon>
        <taxon>Brassiceae</taxon>
        <taxon>Brassica</taxon>
    </lineage>
</organism>
<dbReference type="Proteomes" id="UP000712281">
    <property type="component" value="Unassembled WGS sequence"/>
</dbReference>
<gene>
    <name evidence="2" type="ORF">F2Q68_00028162</name>
</gene>
<feature type="region of interest" description="Disordered" evidence="1">
    <location>
        <begin position="129"/>
        <end position="169"/>
    </location>
</feature>
<name>A0A8S9IJL8_BRACR</name>
<evidence type="ECO:0000313" key="3">
    <source>
        <dbReference type="Proteomes" id="UP000712281"/>
    </source>
</evidence>
<dbReference type="EMBL" id="QGKW02001911">
    <property type="protein sequence ID" value="KAF2569525.1"/>
    <property type="molecule type" value="Genomic_DNA"/>
</dbReference>
<protein>
    <submittedName>
        <fullName evidence="2">Uncharacterized protein</fullName>
    </submittedName>
</protein>
<proteinExistence type="predicted"/>